<protein>
    <submittedName>
        <fullName evidence="1">KLLA0F14905p</fullName>
    </submittedName>
</protein>
<reference evidence="1 2" key="1">
    <citation type="journal article" date="2004" name="Nature">
        <title>Genome evolution in yeasts.</title>
        <authorList>
            <consortium name="Genolevures"/>
            <person name="Dujon B."/>
            <person name="Sherman D."/>
            <person name="Fischer G."/>
            <person name="Durrens P."/>
            <person name="Casaregola S."/>
            <person name="Lafontaine I."/>
            <person name="de Montigny J."/>
            <person name="Marck C."/>
            <person name="Neuveglise C."/>
            <person name="Talla E."/>
            <person name="Goffard N."/>
            <person name="Frangeul L."/>
            <person name="Aigle M."/>
            <person name="Anthouard V."/>
            <person name="Babour A."/>
            <person name="Barbe V."/>
            <person name="Barnay S."/>
            <person name="Blanchin S."/>
            <person name="Beckerich J.M."/>
            <person name="Beyne E."/>
            <person name="Bleykasten C."/>
            <person name="Boisrame A."/>
            <person name="Boyer J."/>
            <person name="Cattolico L."/>
            <person name="Confanioleri F."/>
            <person name="de Daruvar A."/>
            <person name="Despons L."/>
            <person name="Fabre E."/>
            <person name="Fairhead C."/>
            <person name="Ferry-Dumazet H."/>
            <person name="Groppi A."/>
            <person name="Hantraye F."/>
            <person name="Hennequin C."/>
            <person name="Jauniaux N."/>
            <person name="Joyet P."/>
            <person name="Kachouri R."/>
            <person name="Kerrest A."/>
            <person name="Koszul R."/>
            <person name="Lemaire M."/>
            <person name="Lesur I."/>
            <person name="Ma L."/>
            <person name="Muller H."/>
            <person name="Nicaud J.M."/>
            <person name="Nikolski M."/>
            <person name="Oztas S."/>
            <person name="Ozier-Kalogeropoulos O."/>
            <person name="Pellenz S."/>
            <person name="Potier S."/>
            <person name="Richard G.F."/>
            <person name="Straub M.L."/>
            <person name="Suleau A."/>
            <person name="Swennene D."/>
            <person name="Tekaia F."/>
            <person name="Wesolowski-Louvel M."/>
            <person name="Westhof E."/>
            <person name="Wirth B."/>
            <person name="Zeniou-Meyer M."/>
            <person name="Zivanovic I."/>
            <person name="Bolotin-Fukuhara M."/>
            <person name="Thierry A."/>
            <person name="Bouchier C."/>
            <person name="Caudron B."/>
            <person name="Scarpelli C."/>
            <person name="Gaillardin C."/>
            <person name="Weissenbach J."/>
            <person name="Wincker P."/>
            <person name="Souciet J.L."/>
        </authorList>
    </citation>
    <scope>NUCLEOTIDE SEQUENCE [LARGE SCALE GENOMIC DNA]</scope>
    <source>
        <strain evidence="2">ATCC 8585 / CBS 2359 / DSM 70799 / NBRC 1267 / NRRL Y-1140 / WM37</strain>
    </source>
</reference>
<dbReference type="Proteomes" id="UP000000598">
    <property type="component" value="Chromosome F"/>
</dbReference>
<proteinExistence type="predicted"/>
<dbReference type="InParanoid" id="Q6CJY9"/>
<dbReference type="AlphaFoldDB" id="Q6CJY9"/>
<dbReference type="FunCoup" id="Q6CJY9">
    <property type="interactions" value="48"/>
</dbReference>
<dbReference type="eggNOG" id="ENOG502S17D">
    <property type="taxonomic scope" value="Eukaryota"/>
</dbReference>
<dbReference type="EMBL" id="CR382126">
    <property type="protein sequence ID" value="CAG98458.1"/>
    <property type="molecule type" value="Genomic_DNA"/>
</dbReference>
<gene>
    <name evidence="1" type="ORF">KLLA0_F14905g</name>
</gene>
<dbReference type="OMA" id="CDFFRLL"/>
<dbReference type="PaxDb" id="284590-Q6CJY9"/>
<name>Q6CJY9_KLULA</name>
<dbReference type="HOGENOM" id="CLU_071646_0_0_1"/>
<accession>Q6CJY9</accession>
<sequence>MSKLIVRPVENASNFAKALVESKKPLVADHGQLARDLNYGKYGTTMIKPNPYKRVISPEHHKLRGVLGSVRMYQIINKLESPYAKVYKCPYFSLHFYPPGHFMGLARKSSPAVHIHYRQNYLLNGNLPGGKSLEDNLKFLRSKSFGRISNNWNKVLGNSNSLIPRQWAYFRVAVRKLLRPVFYESWNQYNAPDGLYLYKIEIFSDKENEQDYKEHIEKSVKEVSKLDLNKFVLGKDGENWIEEANSRVKINTVNNLLRSEMAHFRYERVPAQEKKQKVNN</sequence>
<evidence type="ECO:0000313" key="2">
    <source>
        <dbReference type="Proteomes" id="UP000000598"/>
    </source>
</evidence>
<evidence type="ECO:0000313" key="1">
    <source>
        <dbReference type="EMBL" id="CAG98458.1"/>
    </source>
</evidence>
<dbReference type="KEGG" id="kla:KLLA0_F14905g"/>
<keyword evidence="2" id="KW-1185">Reference proteome</keyword>
<organism evidence="1 2">
    <name type="scientific">Kluyveromyces lactis (strain ATCC 8585 / CBS 2359 / DSM 70799 / NBRC 1267 / NRRL Y-1140 / WM37)</name>
    <name type="common">Yeast</name>
    <name type="synonym">Candida sphaerica</name>
    <dbReference type="NCBI Taxonomy" id="284590"/>
    <lineage>
        <taxon>Eukaryota</taxon>
        <taxon>Fungi</taxon>
        <taxon>Dikarya</taxon>
        <taxon>Ascomycota</taxon>
        <taxon>Saccharomycotina</taxon>
        <taxon>Saccharomycetes</taxon>
        <taxon>Saccharomycetales</taxon>
        <taxon>Saccharomycetaceae</taxon>
        <taxon>Kluyveromyces</taxon>
    </lineage>
</organism>